<accession>X1DXF5</accession>
<gene>
    <name evidence="1" type="ORF">S03H2_00220</name>
</gene>
<evidence type="ECO:0000313" key="1">
    <source>
        <dbReference type="EMBL" id="GAH25706.1"/>
    </source>
</evidence>
<dbReference type="EMBL" id="BARU01000026">
    <property type="protein sequence ID" value="GAH25706.1"/>
    <property type="molecule type" value="Genomic_DNA"/>
</dbReference>
<comment type="caution">
    <text evidence="1">The sequence shown here is derived from an EMBL/GenBank/DDBJ whole genome shotgun (WGS) entry which is preliminary data.</text>
</comment>
<name>X1DXF5_9ZZZZ</name>
<proteinExistence type="predicted"/>
<reference evidence="1" key="1">
    <citation type="journal article" date="2014" name="Front. Microbiol.">
        <title>High frequency of phylogenetically diverse reductive dehalogenase-homologous genes in deep subseafloor sedimentary metagenomes.</title>
        <authorList>
            <person name="Kawai M."/>
            <person name="Futagami T."/>
            <person name="Toyoda A."/>
            <person name="Takaki Y."/>
            <person name="Nishi S."/>
            <person name="Hori S."/>
            <person name="Arai W."/>
            <person name="Tsubouchi T."/>
            <person name="Morono Y."/>
            <person name="Uchiyama I."/>
            <person name="Ito T."/>
            <person name="Fujiyama A."/>
            <person name="Inagaki F."/>
            <person name="Takami H."/>
        </authorList>
    </citation>
    <scope>NUCLEOTIDE SEQUENCE</scope>
    <source>
        <strain evidence="1">Expedition CK06-06</strain>
    </source>
</reference>
<protein>
    <submittedName>
        <fullName evidence="1">Uncharacterized protein</fullName>
    </submittedName>
</protein>
<organism evidence="1">
    <name type="scientific">marine sediment metagenome</name>
    <dbReference type="NCBI Taxonomy" id="412755"/>
    <lineage>
        <taxon>unclassified sequences</taxon>
        <taxon>metagenomes</taxon>
        <taxon>ecological metagenomes</taxon>
    </lineage>
</organism>
<sequence length="198" mass="22220">MVSATSHTRKDYQTLQELETVLSKLNQTLNDIEASRVAEQDDIGAIDHHWHSRWRVYPQDVQLSITLAAAAAADTFGDWVLIIPLNTVPFDFDIIGIVVETANTNLTTYFAQLGYNTINAEPGANMEMGERRFRIAEQPIRNASEILQIRSQEVPANSTVWGRLKASGGTSEEVEVSVVISRHVEVEREVSLWPAFPW</sequence>
<dbReference type="AlphaFoldDB" id="X1DXF5"/>